<accession>A0ABY7EIU8</accession>
<keyword evidence="7" id="KW-1185">Reference proteome</keyword>
<dbReference type="EMBL" id="CP111017">
    <property type="protein sequence ID" value="WAR08847.1"/>
    <property type="molecule type" value="Genomic_DNA"/>
</dbReference>
<dbReference type="InterPro" id="IPR057774">
    <property type="entry name" value="D8C_UMOD/GP2/OIT3-like"/>
</dbReference>
<evidence type="ECO:0000256" key="1">
    <source>
        <dbReference type="ARBA" id="ARBA00022729"/>
    </source>
</evidence>
<name>A0ABY7EIU8_MYAAR</name>
<reference evidence="6" key="1">
    <citation type="submission" date="2022-11" db="EMBL/GenBank/DDBJ databases">
        <title>Centuries of genome instability and evolution in soft-shell clam transmissible cancer (bioRxiv).</title>
        <authorList>
            <person name="Hart S.F.M."/>
            <person name="Yonemitsu M.A."/>
            <person name="Giersch R.M."/>
            <person name="Beal B.F."/>
            <person name="Arriagada G."/>
            <person name="Davis B.W."/>
            <person name="Ostrander E.A."/>
            <person name="Goff S.P."/>
            <person name="Metzger M.J."/>
        </authorList>
    </citation>
    <scope>NUCLEOTIDE SEQUENCE</scope>
    <source>
        <strain evidence="6">MELC-2E11</strain>
        <tissue evidence="6">Siphon/mantle</tissue>
    </source>
</reference>
<organism evidence="6 7">
    <name type="scientific">Mya arenaria</name>
    <name type="common">Soft-shell clam</name>
    <dbReference type="NCBI Taxonomy" id="6604"/>
    <lineage>
        <taxon>Eukaryota</taxon>
        <taxon>Metazoa</taxon>
        <taxon>Spiralia</taxon>
        <taxon>Lophotrochozoa</taxon>
        <taxon>Mollusca</taxon>
        <taxon>Bivalvia</taxon>
        <taxon>Autobranchia</taxon>
        <taxon>Heteroconchia</taxon>
        <taxon>Euheterodonta</taxon>
        <taxon>Imparidentia</taxon>
        <taxon>Neoheterodontei</taxon>
        <taxon>Myida</taxon>
        <taxon>Myoidea</taxon>
        <taxon>Myidae</taxon>
        <taxon>Mya</taxon>
    </lineage>
</organism>
<feature type="signal peptide" evidence="4">
    <location>
        <begin position="1"/>
        <end position="26"/>
    </location>
</feature>
<keyword evidence="3" id="KW-0472">Membrane</keyword>
<evidence type="ECO:0000256" key="4">
    <source>
        <dbReference type="SAM" id="SignalP"/>
    </source>
</evidence>
<feature type="transmembrane region" description="Helical" evidence="3">
    <location>
        <begin position="143"/>
        <end position="161"/>
    </location>
</feature>
<keyword evidence="3" id="KW-0812">Transmembrane</keyword>
<keyword evidence="3" id="KW-1133">Transmembrane helix</keyword>
<evidence type="ECO:0000256" key="2">
    <source>
        <dbReference type="ARBA" id="ARBA00023157"/>
    </source>
</evidence>
<evidence type="ECO:0000259" key="5">
    <source>
        <dbReference type="Pfam" id="PF23283"/>
    </source>
</evidence>
<sequence>MERRLYETELFCGLLVLLVNVVQVVGFDPCIPGSHKEFPDVNFGDRNENCIHEAGSECDYYLPAKWYSSKLGDLATECPQTGTCGVIYPAWINGSFPTEEEDIVNLTICIKFKNDCCHDNSLTAQVKNCNATATAVIHEAVQTYIAVLVTVLVVIKAVVFLRSKCGKRITKKAVPYECLPARPETGEYNLIGRIRESTPARASYLTPTMDMRSSNTQADAAC</sequence>
<gene>
    <name evidence="6" type="ORF">MAR_018805</name>
</gene>
<dbReference type="Pfam" id="PF23283">
    <property type="entry name" value="D8C_UMOD"/>
    <property type="match status" value="1"/>
</dbReference>
<keyword evidence="2" id="KW-1015">Disulfide bond</keyword>
<evidence type="ECO:0000256" key="3">
    <source>
        <dbReference type="SAM" id="Phobius"/>
    </source>
</evidence>
<feature type="domain" description="UMOD/GP2/OIT3-like D8C" evidence="5">
    <location>
        <begin position="76"/>
        <end position="132"/>
    </location>
</feature>
<feature type="chain" id="PRO_5045386820" evidence="4">
    <location>
        <begin position="27"/>
        <end position="222"/>
    </location>
</feature>
<keyword evidence="1 4" id="KW-0732">Signal</keyword>
<dbReference type="Proteomes" id="UP001164746">
    <property type="component" value="Chromosome 6"/>
</dbReference>
<proteinExistence type="predicted"/>
<protein>
    <submittedName>
        <fullName evidence="6">OIT3-like protein</fullName>
    </submittedName>
</protein>
<evidence type="ECO:0000313" key="7">
    <source>
        <dbReference type="Proteomes" id="UP001164746"/>
    </source>
</evidence>
<evidence type="ECO:0000313" key="6">
    <source>
        <dbReference type="EMBL" id="WAR08847.1"/>
    </source>
</evidence>